<dbReference type="RefSeq" id="WP_306729400.1">
    <property type="nucleotide sequence ID" value="NZ_JAVDDT010000013.1"/>
</dbReference>
<protein>
    <submittedName>
        <fullName evidence="2">Glycosyltransferase family 2 protein</fullName>
        <ecNumber evidence="2">2.4.-.-</ecNumber>
    </submittedName>
</protein>
<gene>
    <name evidence="2" type="ORF">RBH19_13580</name>
</gene>
<reference evidence="2 3" key="1">
    <citation type="submission" date="2023-08" db="EMBL/GenBank/DDBJ databases">
        <title>Whole-genome sequencing of halo(alkali)philic microorganisms from hypersaline lakes.</title>
        <authorList>
            <person name="Sorokin D.Y."/>
            <person name="Abbas B."/>
            <person name="Merkel A.Y."/>
        </authorList>
    </citation>
    <scope>NUCLEOTIDE SEQUENCE [LARGE SCALE GENOMIC DNA]</scope>
    <source>
        <strain evidence="2 3">AB-CW4</strain>
    </source>
</reference>
<keyword evidence="2" id="KW-0808">Transferase</keyword>
<dbReference type="Proteomes" id="UP001239019">
    <property type="component" value="Unassembled WGS sequence"/>
</dbReference>
<evidence type="ECO:0000313" key="3">
    <source>
        <dbReference type="Proteomes" id="UP001239019"/>
    </source>
</evidence>
<feature type="domain" description="Glycosyltransferase 2-like" evidence="1">
    <location>
        <begin position="6"/>
        <end position="160"/>
    </location>
</feature>
<organism evidence="2 3">
    <name type="scientific">Natronospira bacteriovora</name>
    <dbReference type="NCBI Taxonomy" id="3069753"/>
    <lineage>
        <taxon>Bacteria</taxon>
        <taxon>Pseudomonadati</taxon>
        <taxon>Pseudomonadota</taxon>
        <taxon>Gammaproteobacteria</taxon>
        <taxon>Natronospirales</taxon>
        <taxon>Natronospiraceae</taxon>
        <taxon>Natronospira</taxon>
    </lineage>
</organism>
<dbReference type="CDD" id="cd00761">
    <property type="entry name" value="Glyco_tranf_GTA_type"/>
    <property type="match status" value="1"/>
</dbReference>
<sequence>MRPTVSIVTPARDTAPWLAEAIASVRAQSFQEWEHLIVNDGSVDDTAAVIDRAAGEDGRIRPIHLDSPVRPALARNRALENARGRYIAFLDSDDLWLPDKLERQVAFMRDTEAAFSYTAYYIRREADGSQRMIRPRPRASYRSLLKANIIATSTAMYDREAPETELDKLRLPLIQQRQDLGFWLRLLRHLDTAHCLEEPLTVIRKRAGSLSDNKLRSILWTWRLYRDHERLSLIPRCWYFGNYLVRTTLKHLL</sequence>
<dbReference type="PANTHER" id="PTHR22916:SF3">
    <property type="entry name" value="UDP-GLCNAC:BETAGAL BETA-1,3-N-ACETYLGLUCOSAMINYLTRANSFERASE-LIKE PROTEIN 1"/>
    <property type="match status" value="1"/>
</dbReference>
<dbReference type="EMBL" id="JAVDDT010000013">
    <property type="protein sequence ID" value="MDQ2070902.1"/>
    <property type="molecule type" value="Genomic_DNA"/>
</dbReference>
<name>A0ABU0WA31_9GAMM</name>
<dbReference type="Pfam" id="PF00535">
    <property type="entry name" value="Glycos_transf_2"/>
    <property type="match status" value="1"/>
</dbReference>
<proteinExistence type="predicted"/>
<dbReference type="Gene3D" id="3.90.550.10">
    <property type="entry name" value="Spore Coat Polysaccharide Biosynthesis Protein SpsA, Chain A"/>
    <property type="match status" value="1"/>
</dbReference>
<dbReference type="PANTHER" id="PTHR22916">
    <property type="entry name" value="GLYCOSYLTRANSFERASE"/>
    <property type="match status" value="1"/>
</dbReference>
<comment type="caution">
    <text evidence="2">The sequence shown here is derived from an EMBL/GenBank/DDBJ whole genome shotgun (WGS) entry which is preliminary data.</text>
</comment>
<keyword evidence="2" id="KW-0328">Glycosyltransferase</keyword>
<keyword evidence="3" id="KW-1185">Reference proteome</keyword>
<dbReference type="InterPro" id="IPR001173">
    <property type="entry name" value="Glyco_trans_2-like"/>
</dbReference>
<evidence type="ECO:0000313" key="2">
    <source>
        <dbReference type="EMBL" id="MDQ2070902.1"/>
    </source>
</evidence>
<accession>A0ABU0WA31</accession>
<dbReference type="GO" id="GO:0016757">
    <property type="term" value="F:glycosyltransferase activity"/>
    <property type="evidence" value="ECO:0007669"/>
    <property type="project" value="UniProtKB-KW"/>
</dbReference>
<evidence type="ECO:0000259" key="1">
    <source>
        <dbReference type="Pfam" id="PF00535"/>
    </source>
</evidence>
<dbReference type="EC" id="2.4.-.-" evidence="2"/>
<dbReference type="SUPFAM" id="SSF53448">
    <property type="entry name" value="Nucleotide-diphospho-sugar transferases"/>
    <property type="match status" value="1"/>
</dbReference>
<dbReference type="InterPro" id="IPR029044">
    <property type="entry name" value="Nucleotide-diphossugar_trans"/>
</dbReference>